<feature type="chain" id="PRO_5044729563" evidence="1">
    <location>
        <begin position="23"/>
        <end position="61"/>
    </location>
</feature>
<dbReference type="EMBL" id="FN545174">
    <property type="protein sequence ID" value="CBA72186.1"/>
    <property type="molecule type" value="Genomic_DNA"/>
</dbReference>
<evidence type="ECO:0000313" key="4">
    <source>
        <dbReference type="EMBL" id="WGM04750.1"/>
    </source>
</evidence>
<dbReference type="Proteomes" id="UP000295134">
    <property type="component" value="Chromosome"/>
</dbReference>
<organism evidence="2">
    <name type="scientific">Arsenophonus nasoniae</name>
    <name type="common">son-killer infecting Nasonia vitripennis</name>
    <dbReference type="NCBI Taxonomy" id="638"/>
    <lineage>
        <taxon>Bacteria</taxon>
        <taxon>Pseudomonadati</taxon>
        <taxon>Pseudomonadota</taxon>
        <taxon>Gammaproteobacteria</taxon>
        <taxon>Enterobacterales</taxon>
        <taxon>Morganellaceae</taxon>
        <taxon>Arsenophonus</taxon>
    </lineage>
</organism>
<dbReference type="EMBL" id="CP123523">
    <property type="protein sequence ID" value="WGM04750.1"/>
    <property type="molecule type" value="Genomic_DNA"/>
</dbReference>
<dbReference type="EMBL" id="CP038613">
    <property type="protein sequence ID" value="QBY44488.1"/>
    <property type="molecule type" value="Genomic_DNA"/>
</dbReference>
<sequence>MPLFKEALIALFFSNFSCFSLANDHPNKDYIHCVPAKEGHNCIETINGKARQSVYVIGLKF</sequence>
<evidence type="ECO:0000313" key="5">
    <source>
        <dbReference type="Proteomes" id="UP000295134"/>
    </source>
</evidence>
<reference evidence="2" key="1">
    <citation type="journal article" date="2010" name="Insect Mol. Biol.">
        <title>The draft genome sequence of Arsenophonus nasoniae, son-killer bacterium of Nasonia vitripennis, reveals genes associated with virulence and symbiosis.</title>
        <authorList>
            <person name="Wilkes T."/>
            <person name="Darby A.C."/>
            <person name="Choi J."/>
            <person name="Colborne J.K."/>
            <person name="Werren J.H."/>
            <person name="Hurst G.D.D."/>
        </authorList>
    </citation>
    <scope>NUCLEOTIDE SEQUENCE</scope>
</reference>
<protein>
    <submittedName>
        <fullName evidence="2">Uncharacterized protein</fullName>
    </submittedName>
</protein>
<keyword evidence="1" id="KW-0732">Signal</keyword>
<dbReference type="RefSeq" id="WP_026822326.1">
    <property type="nucleotide sequence ID" value="NZ_CP038613.1"/>
</dbReference>
<dbReference type="GeneID" id="96878058"/>
<evidence type="ECO:0000313" key="6">
    <source>
        <dbReference type="Proteomes" id="UP001177592"/>
    </source>
</evidence>
<evidence type="ECO:0000313" key="3">
    <source>
        <dbReference type="EMBL" id="QBY44488.1"/>
    </source>
</evidence>
<evidence type="ECO:0000256" key="1">
    <source>
        <dbReference type="SAM" id="SignalP"/>
    </source>
</evidence>
<feature type="signal peptide" evidence="1">
    <location>
        <begin position="1"/>
        <end position="22"/>
    </location>
</feature>
<name>D2TXR5_9GAMM</name>
<dbReference type="Proteomes" id="UP001177592">
    <property type="component" value="Chromosome"/>
</dbReference>
<accession>D2TXR5</accession>
<evidence type="ECO:0000313" key="2">
    <source>
        <dbReference type="EMBL" id="CBA72186.1"/>
    </source>
</evidence>
<proteinExistence type="predicted"/>
<reference evidence="3 5" key="2">
    <citation type="submission" date="2019-03" db="EMBL/GenBank/DDBJ databases">
        <title>Long-read sequencing reveals hyperdense prophage content in a complex bacterial symbiont genome.</title>
        <authorList>
            <person name="Frost C.L."/>
            <person name="Siozios S."/>
            <person name="Nadal-Jimenez P."/>
            <person name="Brockhurst M.A."/>
            <person name="King K.C."/>
            <person name="Darby A.C."/>
            <person name="Hurst G.D.D."/>
        </authorList>
    </citation>
    <scope>NUCLEOTIDE SEQUENCE [LARGE SCALE GENOMIC DNA]</scope>
    <source>
        <strain evidence="3 5">FIN</strain>
    </source>
</reference>
<dbReference type="AlphaFoldDB" id="D2TXR5"/>
<gene>
    <name evidence="2" type="ORF">ARN_08950</name>
    <name evidence="3" type="ORF">ArsFIN_30740</name>
    <name evidence="4" type="ORF">QE258_14255</name>
</gene>
<keyword evidence="6" id="KW-1185">Reference proteome</keyword>
<reference evidence="4" key="3">
    <citation type="submission" date="2023-04" db="EMBL/GenBank/DDBJ databases">
        <title>Genome dynamics across the evolutionary transition to endosymbiosis.</title>
        <authorList>
            <person name="Siozios S."/>
            <person name="Nadal-Jimenez P."/>
            <person name="Azagi T."/>
            <person name="Sprong H."/>
            <person name="Frost C.L."/>
            <person name="Parratt S.R."/>
            <person name="Taylor G."/>
            <person name="Brettell L."/>
            <person name="Lew K.C."/>
            <person name="Croft L."/>
            <person name="King K.C."/>
            <person name="Brockhurst M.A."/>
            <person name="Hypsa V."/>
            <person name="Novakova E."/>
            <person name="Darby A.C."/>
            <person name="Hurst G.D.D."/>
        </authorList>
    </citation>
    <scope>NUCLEOTIDE SEQUENCE</scope>
    <source>
        <strain evidence="4">ANv_CAN</strain>
    </source>
</reference>
<dbReference type="KEGG" id="ans:ArsFIN_30740"/>